<dbReference type="EC" id="3.5.1.18" evidence="2"/>
<evidence type="ECO:0000256" key="1">
    <source>
        <dbReference type="ARBA" id="ARBA00001947"/>
    </source>
</evidence>
<dbReference type="Proteomes" id="UP000050326">
    <property type="component" value="Unassembled WGS sequence"/>
</dbReference>
<name>A0A0P8WX15_9CLOT</name>
<dbReference type="PIRSF" id="PIRSF010386">
    <property type="entry name" value="RocB"/>
    <property type="match status" value="1"/>
</dbReference>
<dbReference type="Gene3D" id="3.40.630.10">
    <property type="entry name" value="Zn peptidases"/>
    <property type="match status" value="1"/>
</dbReference>
<reference evidence="2 3" key="1">
    <citation type="submission" date="2015-09" db="EMBL/GenBank/DDBJ databases">
        <title>Genome sequence of Oxobacter pfennigii DSM 3222.</title>
        <authorList>
            <person name="Poehlein A."/>
            <person name="Bengelsdorf F.R."/>
            <person name="Schiel-Bengelsdorf B."/>
            <person name="Duerre P."/>
            <person name="Daniel R."/>
        </authorList>
    </citation>
    <scope>NUCLEOTIDE SEQUENCE [LARGE SCALE GENOMIC DNA]</scope>
    <source>
        <strain evidence="2 3">DSM 3222</strain>
    </source>
</reference>
<dbReference type="RefSeq" id="WP_054876570.1">
    <property type="nucleotide sequence ID" value="NZ_LKET01000051.1"/>
</dbReference>
<dbReference type="PATRIC" id="fig|36849.3.peg.3800"/>
<dbReference type="OrthoDB" id="9815360at2"/>
<comment type="caution">
    <text evidence="2">The sequence shown here is derived from an EMBL/GenBank/DDBJ whole genome shotgun (WGS) entry which is preliminary data.</text>
</comment>
<dbReference type="InterPro" id="IPR002933">
    <property type="entry name" value="Peptidase_M20"/>
</dbReference>
<accession>A0A0P8WX15</accession>
<evidence type="ECO:0000313" key="2">
    <source>
        <dbReference type="EMBL" id="KPU42829.1"/>
    </source>
</evidence>
<dbReference type="AlphaFoldDB" id="A0A0P8WX15"/>
<organism evidence="2 3">
    <name type="scientific">Oxobacter pfennigii</name>
    <dbReference type="NCBI Taxonomy" id="36849"/>
    <lineage>
        <taxon>Bacteria</taxon>
        <taxon>Bacillati</taxon>
        <taxon>Bacillota</taxon>
        <taxon>Clostridia</taxon>
        <taxon>Eubacteriales</taxon>
        <taxon>Clostridiaceae</taxon>
        <taxon>Oxobacter</taxon>
    </lineage>
</organism>
<dbReference type="EMBL" id="LKET01000051">
    <property type="protein sequence ID" value="KPU42829.1"/>
    <property type="molecule type" value="Genomic_DNA"/>
</dbReference>
<protein>
    <submittedName>
        <fullName evidence="2">Putative succinyl-diaminopimelate desuccinylase</fullName>
        <ecNumber evidence="2">3.5.1.18</ecNumber>
    </submittedName>
</protein>
<dbReference type="Pfam" id="PF01546">
    <property type="entry name" value="Peptidase_M20"/>
    <property type="match status" value="1"/>
</dbReference>
<dbReference type="STRING" id="36849.OXPF_35930"/>
<comment type="cofactor">
    <cofactor evidence="1">
        <name>Zn(2+)</name>
        <dbReference type="ChEBI" id="CHEBI:29105"/>
    </cofactor>
</comment>
<sequence length="535" mass="60957">MDLSSNILNTLNRLCNIKSTSGTVEETLAAREIYSIISEIGYFKKHNENLILHDIKNDPFERKYITAMLKMGNSKKLTVLLSHFDVVGIEEFGNLKEYAYTPLEYTDRLKYEALPQKAKDDLDTDDWLFGRGTMDMKCGLAIHIEIMRYLYENNIELDGGILLLTVPDEENSSAGMLSAVNYLSELKDEGYEIKGVINCEPYFPEHPDDDNKYIYTGTIGKLLPFIFFAGLETHCGEPFNGISASLLSSMTTSLMEANLDLCDTYEGYTAPPPVCLKQQDLKSLYSVSTPNFSYAYYNYFTLNSTPEEVLSKVKALCHKAFELSIEKMQSHEIKYAELTKHKKAGLNIKPTILFYEELLSMIEKKGISVEIIKEKYKDTGMDTRDMTSHIISDMLKCIPELRPVIVVSLAPPYYPHRKADNDFKNILDISKKLIDMSNEEFSEDLIHRDFFPGLCDLSYLGFDNPYNYFTLKSNMPVMDVSYTLPITALNNINIGGINIGVMGKDVHKYTERLNMPYSFKVTPHLVLCAVKEFLK</sequence>
<dbReference type="SUPFAM" id="SSF53187">
    <property type="entry name" value="Zn-dependent exopeptidases"/>
    <property type="match status" value="1"/>
</dbReference>
<dbReference type="InterPro" id="IPR012166">
    <property type="entry name" value="Uncharacterised_RocB"/>
</dbReference>
<dbReference type="PANTHER" id="PTHR42994">
    <property type="entry name" value="PEPTIDASE T"/>
    <property type="match status" value="1"/>
</dbReference>
<dbReference type="PANTHER" id="PTHR42994:SF2">
    <property type="entry name" value="PEPTIDASE"/>
    <property type="match status" value="1"/>
</dbReference>
<proteinExistence type="predicted"/>
<keyword evidence="2" id="KW-0378">Hydrolase</keyword>
<dbReference type="GO" id="GO:0009014">
    <property type="term" value="F:succinyl-diaminopimelate desuccinylase activity"/>
    <property type="evidence" value="ECO:0007669"/>
    <property type="project" value="UniProtKB-EC"/>
</dbReference>
<gene>
    <name evidence="2" type="primary">dapE</name>
    <name evidence="2" type="ORF">OXPF_35930</name>
</gene>
<evidence type="ECO:0000313" key="3">
    <source>
        <dbReference type="Proteomes" id="UP000050326"/>
    </source>
</evidence>
<keyword evidence="3" id="KW-1185">Reference proteome</keyword>